<evidence type="ECO:0000256" key="9">
    <source>
        <dbReference type="ARBA" id="ARBA00023170"/>
    </source>
</evidence>
<evidence type="ECO:0000256" key="5">
    <source>
        <dbReference type="ARBA" id="ARBA00022692"/>
    </source>
</evidence>
<dbReference type="GO" id="GO:0005901">
    <property type="term" value="C:caveola"/>
    <property type="evidence" value="ECO:0007669"/>
    <property type="project" value="UniProtKB-SubCell"/>
</dbReference>
<evidence type="ECO:0000256" key="6">
    <source>
        <dbReference type="ARBA" id="ARBA00022989"/>
    </source>
</evidence>
<dbReference type="FunCoup" id="A0A6L2PND9">
    <property type="interactions" value="311"/>
</dbReference>
<dbReference type="Proteomes" id="UP000502823">
    <property type="component" value="Unassembled WGS sequence"/>
</dbReference>
<comment type="similarity">
    <text evidence="3">Belongs to the CD36 family.</text>
</comment>
<dbReference type="EMBL" id="BLKM01000468">
    <property type="protein sequence ID" value="GFG34113.1"/>
    <property type="molecule type" value="Genomic_DNA"/>
</dbReference>
<gene>
    <name evidence="15" type="ORF">Cfor_05569</name>
</gene>
<evidence type="ECO:0000256" key="4">
    <source>
        <dbReference type="ARBA" id="ARBA00022475"/>
    </source>
</evidence>
<proteinExistence type="inferred from homology"/>
<dbReference type="InParanoid" id="A0A6L2PND9"/>
<feature type="region of interest" description="Disordered" evidence="13">
    <location>
        <begin position="389"/>
        <end position="440"/>
    </location>
</feature>
<evidence type="ECO:0000256" key="11">
    <source>
        <dbReference type="ARBA" id="ARBA00040821"/>
    </source>
</evidence>
<evidence type="ECO:0000256" key="14">
    <source>
        <dbReference type="SAM" id="Phobius"/>
    </source>
</evidence>
<feature type="non-terminal residue" evidence="15">
    <location>
        <position position="1"/>
    </location>
</feature>
<comment type="caution">
    <text evidence="15">The sequence shown here is derived from an EMBL/GenBank/DDBJ whole genome shotgun (WGS) entry which is preliminary data.</text>
</comment>
<keyword evidence="10" id="KW-0325">Glycoprotein</keyword>
<dbReference type="AlphaFoldDB" id="A0A6L2PND9"/>
<reference evidence="16" key="1">
    <citation type="submission" date="2020-01" db="EMBL/GenBank/DDBJ databases">
        <title>Draft genome sequence of the Termite Coptotermes fromosanus.</title>
        <authorList>
            <person name="Itakura S."/>
            <person name="Yosikawa Y."/>
            <person name="Umezawa K."/>
        </authorList>
    </citation>
    <scope>NUCLEOTIDE SEQUENCE [LARGE SCALE GENOMIC DNA]</scope>
</reference>
<dbReference type="OrthoDB" id="18585at2759"/>
<dbReference type="GO" id="GO:0005044">
    <property type="term" value="F:scavenger receptor activity"/>
    <property type="evidence" value="ECO:0007669"/>
    <property type="project" value="TreeGrafter"/>
</dbReference>
<evidence type="ECO:0000256" key="7">
    <source>
        <dbReference type="ARBA" id="ARBA00023136"/>
    </source>
</evidence>
<evidence type="ECO:0000256" key="10">
    <source>
        <dbReference type="ARBA" id="ARBA00023180"/>
    </source>
</evidence>
<name>A0A6L2PND9_COPFO</name>
<keyword evidence="5 14" id="KW-0812">Transmembrane</keyword>
<dbReference type="PANTHER" id="PTHR11923:SF110">
    <property type="entry name" value="SCAVENGER RECEPTOR CLASS B MEMBER 1"/>
    <property type="match status" value="1"/>
</dbReference>
<keyword evidence="16" id="KW-1185">Reference proteome</keyword>
<dbReference type="InterPro" id="IPR002159">
    <property type="entry name" value="CD36_fam"/>
</dbReference>
<evidence type="ECO:0000313" key="16">
    <source>
        <dbReference type="Proteomes" id="UP000502823"/>
    </source>
</evidence>
<sequence>EAWEKVNLLINDNNTITFNQRKTFKFSPELSVGDVEDMVVVPNIPMLSATSQSKHAARFLRLAMASIMDILKIKPFVEVTVGQLLWGYEDPLLKLAKDVVPKEQKLPYEEFGLMYGKNGTSPDNVTVFTGGHDIRQFGLIDRFNGQTHLLHWKTEKCNRLNGSDGSIFPPHITPNTTLYVYDKDLCRLLPLRFLYEVETAGGVKGYRFTPPTDVFADVAKNPENDCFCPAGPPCAPNGLFNISLCQFDSPILLSFPHFYLADPKFREAVEGISPPDPEKHRLYIDVQPQMGVALGARARIQLNLAVSQVVDIKQVATFPDIVFPILWFEDGIDHLPEEVTDLLSLATNAPPIARAVISYGLFALGAILLVIAVTCLIRSSGRQETLNLEGTSHYVKPEKKPTAASEHSDVTNSHTNGKGKTLETLNPAFVGGPENGITNQ</sequence>
<evidence type="ECO:0000256" key="8">
    <source>
        <dbReference type="ARBA" id="ARBA00023157"/>
    </source>
</evidence>
<keyword evidence="9" id="KW-0675">Receptor</keyword>
<evidence type="ECO:0000256" key="12">
    <source>
        <dbReference type="ARBA" id="ARBA00042244"/>
    </source>
</evidence>
<dbReference type="Pfam" id="PF01130">
    <property type="entry name" value="CD36"/>
    <property type="match status" value="1"/>
</dbReference>
<evidence type="ECO:0000256" key="3">
    <source>
        <dbReference type="ARBA" id="ARBA00010532"/>
    </source>
</evidence>
<keyword evidence="6 14" id="KW-1133">Transmembrane helix</keyword>
<keyword evidence="7 14" id="KW-0472">Membrane</keyword>
<evidence type="ECO:0000313" key="15">
    <source>
        <dbReference type="EMBL" id="GFG34113.1"/>
    </source>
</evidence>
<organism evidence="15 16">
    <name type="scientific">Coptotermes formosanus</name>
    <name type="common">Formosan subterranean termite</name>
    <dbReference type="NCBI Taxonomy" id="36987"/>
    <lineage>
        <taxon>Eukaryota</taxon>
        <taxon>Metazoa</taxon>
        <taxon>Ecdysozoa</taxon>
        <taxon>Arthropoda</taxon>
        <taxon>Hexapoda</taxon>
        <taxon>Insecta</taxon>
        <taxon>Pterygota</taxon>
        <taxon>Neoptera</taxon>
        <taxon>Polyneoptera</taxon>
        <taxon>Dictyoptera</taxon>
        <taxon>Blattodea</taxon>
        <taxon>Blattoidea</taxon>
        <taxon>Termitoidae</taxon>
        <taxon>Rhinotermitidae</taxon>
        <taxon>Coptotermes</taxon>
    </lineage>
</organism>
<dbReference type="PANTHER" id="PTHR11923">
    <property type="entry name" value="SCAVENGER RECEPTOR CLASS B TYPE-1 SR-B1"/>
    <property type="match status" value="1"/>
</dbReference>
<feature type="transmembrane region" description="Helical" evidence="14">
    <location>
        <begin position="356"/>
        <end position="377"/>
    </location>
</feature>
<keyword evidence="8" id="KW-1015">Disulfide bond</keyword>
<evidence type="ECO:0000256" key="1">
    <source>
        <dbReference type="ARBA" id="ARBA00004189"/>
    </source>
</evidence>
<feature type="compositionally biased region" description="Basic and acidic residues" evidence="13">
    <location>
        <begin position="395"/>
        <end position="409"/>
    </location>
</feature>
<comment type="subcellular location">
    <subcellularLocation>
        <location evidence="2">Cell membrane</location>
        <topology evidence="2">Multi-pass membrane protein</topology>
    </subcellularLocation>
    <subcellularLocation>
        <location evidence="1">Membrane</location>
        <location evidence="1">Caveola</location>
        <topology evidence="1">Multi-pass membrane protein</topology>
    </subcellularLocation>
</comment>
<keyword evidence="4" id="KW-1003">Cell membrane</keyword>
<evidence type="ECO:0000256" key="2">
    <source>
        <dbReference type="ARBA" id="ARBA00004651"/>
    </source>
</evidence>
<evidence type="ECO:0000256" key="13">
    <source>
        <dbReference type="SAM" id="MobiDB-lite"/>
    </source>
</evidence>
<protein>
    <recommendedName>
        <fullName evidence="11">Scavenger receptor class B member 1</fullName>
    </recommendedName>
    <alternativeName>
        <fullName evidence="12">SR-BI</fullName>
    </alternativeName>
</protein>
<dbReference type="GO" id="GO:0005737">
    <property type="term" value="C:cytoplasm"/>
    <property type="evidence" value="ECO:0007669"/>
    <property type="project" value="TreeGrafter"/>
</dbReference>
<dbReference type="PRINTS" id="PR01609">
    <property type="entry name" value="CD36FAMILY"/>
</dbReference>
<accession>A0A6L2PND9</accession>